<dbReference type="PANTHER" id="PTHR19848:SF8">
    <property type="entry name" value="F-BOX AND WD REPEAT DOMAIN CONTAINING 7"/>
    <property type="match status" value="1"/>
</dbReference>
<dbReference type="InterPro" id="IPR015943">
    <property type="entry name" value="WD40/YVTN_repeat-like_dom_sf"/>
</dbReference>
<dbReference type="InterPro" id="IPR036322">
    <property type="entry name" value="WD40_repeat_dom_sf"/>
</dbReference>
<feature type="region of interest" description="Disordered" evidence="3">
    <location>
        <begin position="439"/>
        <end position="517"/>
    </location>
</feature>
<proteinExistence type="predicted"/>
<dbReference type="Pfam" id="PF00400">
    <property type="entry name" value="WD40"/>
    <property type="match status" value="1"/>
</dbReference>
<feature type="compositionally biased region" description="Low complexity" evidence="3">
    <location>
        <begin position="502"/>
        <end position="515"/>
    </location>
</feature>
<dbReference type="InParanoid" id="D7FLH4"/>
<keyword evidence="5" id="KW-1185">Reference proteome</keyword>
<feature type="region of interest" description="Disordered" evidence="3">
    <location>
        <begin position="752"/>
        <end position="866"/>
    </location>
</feature>
<evidence type="ECO:0000256" key="3">
    <source>
        <dbReference type="SAM" id="MobiDB-lite"/>
    </source>
</evidence>
<dbReference type="EMBL" id="FN649737">
    <property type="protein sequence ID" value="CBJ25790.1"/>
    <property type="molecule type" value="Genomic_DNA"/>
</dbReference>
<dbReference type="InterPro" id="IPR001680">
    <property type="entry name" value="WD40_rpt"/>
</dbReference>
<feature type="region of interest" description="Disordered" evidence="3">
    <location>
        <begin position="1190"/>
        <end position="1257"/>
    </location>
</feature>
<feature type="compositionally biased region" description="Basic and acidic residues" evidence="3">
    <location>
        <begin position="469"/>
        <end position="498"/>
    </location>
</feature>
<organism evidence="4 5">
    <name type="scientific">Ectocarpus siliculosus</name>
    <name type="common">Brown alga</name>
    <name type="synonym">Conferva siliculosa</name>
    <dbReference type="NCBI Taxonomy" id="2880"/>
    <lineage>
        <taxon>Eukaryota</taxon>
        <taxon>Sar</taxon>
        <taxon>Stramenopiles</taxon>
        <taxon>Ochrophyta</taxon>
        <taxon>PX clade</taxon>
        <taxon>Phaeophyceae</taxon>
        <taxon>Ectocarpales</taxon>
        <taxon>Ectocarpaceae</taxon>
        <taxon>Ectocarpus</taxon>
    </lineage>
</organism>
<dbReference type="SMART" id="SM00320">
    <property type="entry name" value="WD40"/>
    <property type="match status" value="6"/>
</dbReference>
<evidence type="ECO:0000256" key="1">
    <source>
        <dbReference type="ARBA" id="ARBA00022574"/>
    </source>
</evidence>
<feature type="region of interest" description="Disordered" evidence="3">
    <location>
        <begin position="945"/>
        <end position="974"/>
    </location>
</feature>
<evidence type="ECO:0000313" key="4">
    <source>
        <dbReference type="EMBL" id="CBJ25790.1"/>
    </source>
</evidence>
<feature type="compositionally biased region" description="Polar residues" evidence="3">
    <location>
        <begin position="1222"/>
        <end position="1235"/>
    </location>
</feature>
<feature type="compositionally biased region" description="Polar residues" evidence="3">
    <location>
        <begin position="1082"/>
        <end position="1091"/>
    </location>
</feature>
<feature type="compositionally biased region" description="Basic and acidic residues" evidence="3">
    <location>
        <begin position="1434"/>
        <end position="1443"/>
    </location>
</feature>
<feature type="compositionally biased region" description="Low complexity" evidence="3">
    <location>
        <begin position="1207"/>
        <end position="1221"/>
    </location>
</feature>
<evidence type="ECO:0000256" key="2">
    <source>
        <dbReference type="ARBA" id="ARBA00022737"/>
    </source>
</evidence>
<dbReference type="Gene3D" id="2.130.10.10">
    <property type="entry name" value="YVTN repeat-like/Quinoprotein amine dehydrogenase"/>
    <property type="match status" value="2"/>
</dbReference>
<accession>D7FLH4</accession>
<feature type="compositionally biased region" description="Low complexity" evidence="3">
    <location>
        <begin position="1050"/>
        <end position="1081"/>
    </location>
</feature>
<feature type="region of interest" description="Disordered" evidence="3">
    <location>
        <begin position="1023"/>
        <end position="1112"/>
    </location>
</feature>
<feature type="region of interest" description="Disordered" evidence="3">
    <location>
        <begin position="1390"/>
        <end position="1502"/>
    </location>
</feature>
<dbReference type="PANTHER" id="PTHR19848">
    <property type="entry name" value="WD40 REPEAT PROTEIN"/>
    <property type="match status" value="1"/>
</dbReference>
<feature type="compositionally biased region" description="Basic and acidic residues" evidence="3">
    <location>
        <begin position="1483"/>
        <end position="1502"/>
    </location>
</feature>
<evidence type="ECO:0000313" key="5">
    <source>
        <dbReference type="Proteomes" id="UP000002630"/>
    </source>
</evidence>
<sequence length="1607" mass="170695">MDGLCRRGVQYGAQKLLGASRLHRSSVSSHQVDEIAVGAKRIHLHPEHCNTITDIVCIAEKELVVTSSLDRRVCVWQMPTWKLRAMFRDHTLGVQALSYLRGTLLSAGFDWEIIAWDADRLEKIGTMNGHKAPVTAVAQMVCPTNYEDMKAVSADCNHEIRVWDLSGCIAGGNTIPCLMVFRLPHSPGTMQGPKQIFLPFDQELSVKGYSNMLVATHNVISYAARKIKKEFFVPPAAEYNASSAHFLSALRRNVHIWDATSGEYVRKLIDVSPSADIVSACFALPFERRLILGTEDGKLLLVNYVTGAILDETQPHSAEVTQMAYCKATKMIISADYHGGVVITSEIQCKLKELQVLGFQHLDYVAAAVQSVGEPSTGLAFLDGYSIIALGDLTRVCFWHLDMETFKLTCFAKLSVPAETLGLSLDVLNSIGVLRMEKSTANDSRSAESQQQHGGSAGPREAEVVGETGGDRDRGDSADTDQAGKKRGDATKKDRIPEQKPSVSSATSAASSGGAKITEEYDEGEVWIALGTERGRLACWALEDVLESDATLIPGLKLRPVPDSLCPALRSSFNPYSLNVEPKKSSQAPPVFAAAATGVNVGHSIGSASASVDASGSGVAESYRRGDGSVAESGATGTSGLIGEACFGDDDEDCSWRVPEASAPKAVWQGHSGAVSRIGSCSQPPCFFTLGEDGYQRTWSVKGKVLGQFALPNASETHHKRRLFQDIGWSFLVDTVRVRPLHEEMTAGLLDEVERRRAQKTSRRSTSSRGGSSFYKTVLDATSAAPAAAPPSPSATSTPQTVTFGERTASSGPLVAGRAASAPVGVGSHPSGAAATSPARPGDCQENDRDALAAGRSERGAAGEAVAEPNPLAVTAPRRTEAAAAARRQAEAERRQVALATIEKHRSCHRAASACSPAAAQTDTVPSSGVNQEGRVRLARDSNSVATTLTGRPVSSGDHLGAARAADRKGKLSRTTMTRAFSAQSVRSGATLGYYGREELNVLSAISKNPSRIAVYNRVTEAKQGNNGGENSPEIAVAPVPSPHRRRPRTTPSTMRLSSSTAALSLSGESSSLTRSPSSSSNGKQQRSATVLSPPPSTAADDSRAESGEGVRPAAGLAYAGDGKETPLGAMIGPGVGFGLNVGVMSEQPPPSRTVKMYRNAAREYGRGASAGQAMWMDLQRDVPVARTGSRCRRDIHSGRHVGGGTTSATVLDLSSSSTSTFQDLPQIGNTSASEKVSWGARDDSGTGPEGSDLEDSDDEVQAILELEGGGVGSGSSTARHGRGGVGGVASAANDWFAATRHGRDDAVPGGTRVALNRGPGWEDTYAFRRSTARRAIKTSRILSGKKMPLLSSAATLPGKWNWDWCSRPLSALPADRIEYLQSKFDDDMSAPFGEARRPTSAATISIGDGSAAPAETASSKAEAGADAEITKTSTKEAEKTDAEGSLSPPSPTALADNKGKAASTATGVVDNSAATAHKARRGRSERVNEHGRDEKDCDREQLNTEPTRDGIIRNASGSGRAHLVPVEVQKRSKELVKLQQKIIALLVKGNDHARRRYRMDSLPRNCCPVSGRALPYMLAEDSVWRAFAFFWHVRIRPTLVLLLLCS</sequence>
<feature type="compositionally biased region" description="Polar residues" evidence="3">
    <location>
        <begin position="800"/>
        <end position="811"/>
    </location>
</feature>
<protein>
    <submittedName>
        <fullName evidence="4">Uncharacterized protein</fullName>
    </submittedName>
</protein>
<dbReference type="EMBL" id="FN648143">
    <property type="protein sequence ID" value="CBJ25790.1"/>
    <property type="molecule type" value="Genomic_DNA"/>
</dbReference>
<name>D7FLH4_ECTSI</name>
<reference evidence="4 5" key="1">
    <citation type="journal article" date="2010" name="Nature">
        <title>The Ectocarpus genome and the independent evolution of multicellularity in brown algae.</title>
        <authorList>
            <person name="Cock J.M."/>
            <person name="Sterck L."/>
            <person name="Rouze P."/>
            <person name="Scornet D."/>
            <person name="Allen A.E."/>
            <person name="Amoutzias G."/>
            <person name="Anthouard V."/>
            <person name="Artiguenave F."/>
            <person name="Aury J.M."/>
            <person name="Badger J.H."/>
            <person name="Beszteri B."/>
            <person name="Billiau K."/>
            <person name="Bonnet E."/>
            <person name="Bothwell J.H."/>
            <person name="Bowler C."/>
            <person name="Boyen C."/>
            <person name="Brownlee C."/>
            <person name="Carrano C.J."/>
            <person name="Charrier B."/>
            <person name="Cho G.Y."/>
            <person name="Coelho S.M."/>
            <person name="Collen J."/>
            <person name="Corre E."/>
            <person name="Da Silva C."/>
            <person name="Delage L."/>
            <person name="Delaroque N."/>
            <person name="Dittami S.M."/>
            <person name="Doulbeau S."/>
            <person name="Elias M."/>
            <person name="Farnham G."/>
            <person name="Gachon C.M."/>
            <person name="Gschloessl B."/>
            <person name="Heesch S."/>
            <person name="Jabbari K."/>
            <person name="Jubin C."/>
            <person name="Kawai H."/>
            <person name="Kimura K."/>
            <person name="Kloareg B."/>
            <person name="Kupper F.C."/>
            <person name="Lang D."/>
            <person name="Le Bail A."/>
            <person name="Leblanc C."/>
            <person name="Lerouge P."/>
            <person name="Lohr M."/>
            <person name="Lopez P.J."/>
            <person name="Martens C."/>
            <person name="Maumus F."/>
            <person name="Michel G."/>
            <person name="Miranda-Saavedra D."/>
            <person name="Morales J."/>
            <person name="Moreau H."/>
            <person name="Motomura T."/>
            <person name="Nagasato C."/>
            <person name="Napoli C.A."/>
            <person name="Nelson D.R."/>
            <person name="Nyvall-Collen P."/>
            <person name="Peters A.F."/>
            <person name="Pommier C."/>
            <person name="Potin P."/>
            <person name="Poulain J."/>
            <person name="Quesneville H."/>
            <person name="Read B."/>
            <person name="Rensing S.A."/>
            <person name="Ritter A."/>
            <person name="Rousvoal S."/>
            <person name="Samanta M."/>
            <person name="Samson G."/>
            <person name="Schroeder D.C."/>
            <person name="Segurens B."/>
            <person name="Strittmatter M."/>
            <person name="Tonon T."/>
            <person name="Tregear J.W."/>
            <person name="Valentin K."/>
            <person name="von Dassow P."/>
            <person name="Yamagishi T."/>
            <person name="Van de Peer Y."/>
            <person name="Wincker P."/>
        </authorList>
    </citation>
    <scope>NUCLEOTIDE SEQUENCE [LARGE SCALE GENOMIC DNA]</scope>
    <source>
        <strain evidence="5">Ec32 / CCAP1310/4</strain>
    </source>
</reference>
<dbReference type="SUPFAM" id="SSF50978">
    <property type="entry name" value="WD40 repeat-like"/>
    <property type="match status" value="1"/>
</dbReference>
<feature type="compositionally biased region" description="Basic and acidic residues" evidence="3">
    <location>
        <begin position="846"/>
        <end position="861"/>
    </location>
</feature>
<dbReference type="Proteomes" id="UP000002630">
    <property type="component" value="Linkage Group LG12"/>
</dbReference>
<keyword evidence="2" id="KW-0677">Repeat</keyword>
<keyword evidence="1" id="KW-0853">WD repeat</keyword>
<feature type="compositionally biased region" description="Polar residues" evidence="3">
    <location>
        <begin position="441"/>
        <end position="454"/>
    </location>
</feature>
<dbReference type="STRING" id="2880.D7FLH4"/>
<dbReference type="OrthoDB" id="10420468at2759"/>
<gene>
    <name evidence="4" type="ORF">Esi_0016_0027</name>
</gene>
<feature type="compositionally biased region" description="Low complexity" evidence="3">
    <location>
        <begin position="764"/>
        <end position="773"/>
    </location>
</feature>